<sequence>MVLHNNILFLGFVRGFSDVKTLSILPRMSHFSQHIYIHSS</sequence>
<protein>
    <submittedName>
        <fullName evidence="1">Uncharacterized protein</fullName>
    </submittedName>
</protein>
<name>A0A0B0MFG6_GOSAR</name>
<reference evidence="1" key="1">
    <citation type="submission" date="2014-09" db="EMBL/GenBank/DDBJ databases">
        <title>G. arboreum L. cv. AKA8401 A2 genome assembly version 1.0.</title>
        <authorList>
            <person name="Mudge J."/>
            <person name="Ramaraj T."/>
            <person name="Lindquist I.E."/>
            <person name="Bharti A.K."/>
            <person name="Sundararajan A."/>
            <person name="Cameron C.T."/>
            <person name="Woodward J.E."/>
            <person name="May G.D."/>
            <person name="Brubaker C."/>
            <person name="Broadhvest J."/>
            <person name="Wilkins T.A."/>
        </authorList>
    </citation>
    <scope>NUCLEOTIDE SEQUENCE</scope>
</reference>
<dbReference type="EMBL" id="JRRC01013477">
    <property type="protein sequence ID" value="KHF97655.1"/>
    <property type="molecule type" value="Genomic_DNA"/>
</dbReference>
<dbReference type="EMBL" id="KN395823">
    <property type="protein sequence ID" value="KHG11421.1"/>
    <property type="molecule type" value="Genomic_DNA"/>
</dbReference>
<gene>
    <name evidence="2" type="ORF">F383_11662</name>
    <name evidence="1" type="ORF">F383_36971</name>
</gene>
<reference evidence="3" key="2">
    <citation type="submission" date="2014-09" db="EMBL/GenBank/DDBJ databases">
        <authorList>
            <person name="Mudge J."/>
            <person name="Ramaraj T."/>
            <person name="Lindquist I.E."/>
            <person name="Bharti A.K."/>
            <person name="Sundararajan A."/>
            <person name="Cameron C.T."/>
            <person name="Woodward J.E."/>
            <person name="May G.D."/>
            <person name="Brubaker C."/>
            <person name="Broadhvest J."/>
            <person name="Wilkins T.A."/>
        </authorList>
    </citation>
    <scope>NUCLEOTIDE SEQUENCE</scope>
    <source>
        <strain evidence="3">cv. AKA8401</strain>
    </source>
</reference>
<evidence type="ECO:0000313" key="2">
    <source>
        <dbReference type="EMBL" id="KHG11421.1"/>
    </source>
</evidence>
<accession>A0A0B0MFG6</accession>
<evidence type="ECO:0000313" key="1">
    <source>
        <dbReference type="EMBL" id="KHF97655.1"/>
    </source>
</evidence>
<proteinExistence type="predicted"/>
<dbReference type="Proteomes" id="UP000032142">
    <property type="component" value="Unassembled WGS sequence"/>
</dbReference>
<organism evidence="1 3">
    <name type="scientific">Gossypium arboreum</name>
    <name type="common">Tree cotton</name>
    <name type="synonym">Gossypium nanking</name>
    <dbReference type="NCBI Taxonomy" id="29729"/>
    <lineage>
        <taxon>Eukaryota</taxon>
        <taxon>Viridiplantae</taxon>
        <taxon>Streptophyta</taxon>
        <taxon>Embryophyta</taxon>
        <taxon>Tracheophyta</taxon>
        <taxon>Spermatophyta</taxon>
        <taxon>Magnoliopsida</taxon>
        <taxon>eudicotyledons</taxon>
        <taxon>Gunneridae</taxon>
        <taxon>Pentapetalae</taxon>
        <taxon>rosids</taxon>
        <taxon>malvids</taxon>
        <taxon>Malvales</taxon>
        <taxon>Malvaceae</taxon>
        <taxon>Malvoideae</taxon>
        <taxon>Gossypium</taxon>
    </lineage>
</organism>
<dbReference type="AlphaFoldDB" id="A0A0B0MFG6"/>
<keyword evidence="3" id="KW-1185">Reference proteome</keyword>
<evidence type="ECO:0000313" key="3">
    <source>
        <dbReference type="Proteomes" id="UP000032142"/>
    </source>
</evidence>